<sequence length="683" mass="75810">MDLPICVIGTGASGTVATKELHEAGLEVDCYEIQDGPGGLYKRDNYEDACHTSSKIYTSYACFPPKDGLVQCGHYTLSEYCDYQRRFTEHFGIVDLIKYEHKVDAVAKLGDGTWEVTVTDLKKGKSFVKKYRAVVCCSGTHTHAPEAKSVSFVQGFDGDVLHSHQFRSSKDFAGKRVIVVGGGESGSDVSCKVSQVAAKAWVATRGRTGHMTPRGPQMPETDHIDKYHWHLADPKNQMPEASFDLDLSAAHFATATWQMGGVSSYRDVVGTINEDFYPGLRNNLCMGTHINSQFGTKNMGLSSAVARYGLVPKPPIASCAGKRVTFEDGSVAEDVDAIVLCIGYAPDIEFLDKGLKMQVANPRNSLKHCVHPDVDNFFLVGFIRPAFGNIPSLSELQARWVAKLLTGAVAPPFGGDKMKMKAQIEKDRAEEEAQYGTSSVRVKALTNYFVSANDIASYAKLHPDYLKIAATDPLLGLKILLGQTTGFTFRLNDDYDLYRSRLMEMPTTHFVPLDLCLFLTLVHAWLLLGNVVRFPSCVPQDDVPALARLGAAAVLFSSKVYRYAAVYPAAFVTVLLVLMYHLNSHRLEAVFRKYVLRRPMRAYDCLTPTAWDAFHRKYATAQFVLLTLLTMPLDLAGTWFRAYLTKKDDAWNGPKHIAQEFKYRSKMEACLFGKTSQKWSVHG</sequence>
<comment type="caution">
    <text evidence="7">The sequence shown here is derived from an EMBL/GenBank/DDBJ whole genome shotgun (WGS) entry which is preliminary data.</text>
</comment>
<evidence type="ECO:0000313" key="7">
    <source>
        <dbReference type="EMBL" id="KAK7232926.1"/>
    </source>
</evidence>
<dbReference type="InterPro" id="IPR036188">
    <property type="entry name" value="FAD/NAD-bd_sf"/>
</dbReference>
<keyword evidence="6" id="KW-0812">Transmembrane</keyword>
<feature type="transmembrane region" description="Helical" evidence="6">
    <location>
        <begin position="565"/>
        <end position="583"/>
    </location>
</feature>
<keyword evidence="3" id="KW-0274">FAD</keyword>
<organism evidence="7 8">
    <name type="scientific">Aureococcus anophagefferens</name>
    <name type="common">Harmful bloom alga</name>
    <dbReference type="NCBI Taxonomy" id="44056"/>
    <lineage>
        <taxon>Eukaryota</taxon>
        <taxon>Sar</taxon>
        <taxon>Stramenopiles</taxon>
        <taxon>Ochrophyta</taxon>
        <taxon>Pelagophyceae</taxon>
        <taxon>Pelagomonadales</taxon>
        <taxon>Pelagomonadaceae</taxon>
        <taxon>Aureococcus</taxon>
    </lineage>
</organism>
<evidence type="ECO:0000256" key="6">
    <source>
        <dbReference type="SAM" id="Phobius"/>
    </source>
</evidence>
<evidence type="ECO:0000256" key="5">
    <source>
        <dbReference type="ARBA" id="ARBA00023002"/>
    </source>
</evidence>
<dbReference type="InterPro" id="IPR000960">
    <property type="entry name" value="Flavin_mOase"/>
</dbReference>
<reference evidence="7 8" key="1">
    <citation type="submission" date="2024-03" db="EMBL/GenBank/DDBJ databases">
        <title>Aureococcus anophagefferens CCMP1851 and Kratosvirus quantuckense: Draft genome of a second virus-susceptible host strain in the model system.</title>
        <authorList>
            <person name="Chase E."/>
            <person name="Truchon A.R."/>
            <person name="Schepens W."/>
            <person name="Wilhelm S.W."/>
        </authorList>
    </citation>
    <scope>NUCLEOTIDE SEQUENCE [LARGE SCALE GENOMIC DNA]</scope>
    <source>
        <strain evidence="7 8">CCMP1851</strain>
    </source>
</reference>
<gene>
    <name evidence="7" type="ORF">SO694_00036250</name>
</gene>
<keyword evidence="4" id="KW-0521">NADP</keyword>
<dbReference type="PANTHER" id="PTHR23023">
    <property type="entry name" value="DIMETHYLANILINE MONOOXYGENASE"/>
    <property type="match status" value="1"/>
</dbReference>
<proteinExistence type="inferred from homology"/>
<keyword evidence="8" id="KW-1185">Reference proteome</keyword>
<accession>A0ABR1FLB5</accession>
<keyword evidence="7" id="KW-0503">Monooxygenase</keyword>
<dbReference type="Proteomes" id="UP001363151">
    <property type="component" value="Unassembled WGS sequence"/>
</dbReference>
<dbReference type="Gene3D" id="3.50.50.60">
    <property type="entry name" value="FAD/NAD(P)-binding domain"/>
    <property type="match status" value="2"/>
</dbReference>
<keyword evidence="2" id="KW-0285">Flavoprotein</keyword>
<dbReference type="EMBL" id="JBBJCI010000365">
    <property type="protein sequence ID" value="KAK7232926.1"/>
    <property type="molecule type" value="Genomic_DNA"/>
</dbReference>
<dbReference type="Pfam" id="PF00743">
    <property type="entry name" value="FMO-like"/>
    <property type="match status" value="2"/>
</dbReference>
<keyword evidence="6" id="KW-1133">Transmembrane helix</keyword>
<dbReference type="InterPro" id="IPR020946">
    <property type="entry name" value="Flavin_mOase-like"/>
</dbReference>
<name>A0ABR1FLB5_AURAN</name>
<evidence type="ECO:0000256" key="2">
    <source>
        <dbReference type="ARBA" id="ARBA00022630"/>
    </source>
</evidence>
<evidence type="ECO:0000256" key="3">
    <source>
        <dbReference type="ARBA" id="ARBA00022827"/>
    </source>
</evidence>
<evidence type="ECO:0000313" key="8">
    <source>
        <dbReference type="Proteomes" id="UP001363151"/>
    </source>
</evidence>
<dbReference type="InterPro" id="IPR050346">
    <property type="entry name" value="FMO-like"/>
</dbReference>
<feature type="transmembrane region" description="Helical" evidence="6">
    <location>
        <begin position="509"/>
        <end position="528"/>
    </location>
</feature>
<evidence type="ECO:0000256" key="4">
    <source>
        <dbReference type="ARBA" id="ARBA00022857"/>
    </source>
</evidence>
<evidence type="ECO:0000256" key="1">
    <source>
        <dbReference type="ARBA" id="ARBA00009183"/>
    </source>
</evidence>
<keyword evidence="6" id="KW-0472">Membrane</keyword>
<dbReference type="SUPFAM" id="SSF51905">
    <property type="entry name" value="FAD/NAD(P)-binding domain"/>
    <property type="match status" value="2"/>
</dbReference>
<comment type="similarity">
    <text evidence="1">Belongs to the FMO family.</text>
</comment>
<dbReference type="GO" id="GO:0004497">
    <property type="term" value="F:monooxygenase activity"/>
    <property type="evidence" value="ECO:0007669"/>
    <property type="project" value="UniProtKB-KW"/>
</dbReference>
<protein>
    <submittedName>
        <fullName evidence="7">N,N-dimethylaniline monooxygenase</fullName>
    </submittedName>
</protein>
<dbReference type="PRINTS" id="PR00370">
    <property type="entry name" value="FMOXYGENASE"/>
</dbReference>
<keyword evidence="5" id="KW-0560">Oxidoreductase</keyword>